<sequence>MSSEAPRWLDASQQQAWRTLVALITRLPAALDTQMQRDEDMTHFEYFVLALLSEAPDRRLRLSALADEANASLSRLSHVITRLTKRGWVCREPIPGSRGSYAVLTEPGYAKVVDAAPGHVETVHRLVFDGLDDSEVRTLATLGATLLTQLDTSIAAGTGKA</sequence>
<gene>
    <name evidence="2" type="ORF">Q8814_17015</name>
</gene>
<feature type="domain" description="HTH marR-type" evidence="1">
    <location>
        <begin position="13"/>
        <end position="148"/>
    </location>
</feature>
<evidence type="ECO:0000259" key="1">
    <source>
        <dbReference type="PROSITE" id="PS50995"/>
    </source>
</evidence>
<dbReference type="PROSITE" id="PS50995">
    <property type="entry name" value="HTH_MARR_2"/>
    <property type="match status" value="1"/>
</dbReference>
<dbReference type="Proteomes" id="UP001331936">
    <property type="component" value="Unassembled WGS sequence"/>
</dbReference>
<dbReference type="InterPro" id="IPR036388">
    <property type="entry name" value="WH-like_DNA-bd_sf"/>
</dbReference>
<dbReference type="SUPFAM" id="SSF46785">
    <property type="entry name" value="Winged helix' DNA-binding domain"/>
    <property type="match status" value="1"/>
</dbReference>
<proteinExistence type="predicted"/>
<comment type="caution">
    <text evidence="2">The sequence shown here is derived from an EMBL/GenBank/DDBJ whole genome shotgun (WGS) entry which is preliminary data.</text>
</comment>
<accession>A0ABU7JUV8</accession>
<dbReference type="SMART" id="SM00347">
    <property type="entry name" value="HTH_MARR"/>
    <property type="match status" value="1"/>
</dbReference>
<evidence type="ECO:0000313" key="2">
    <source>
        <dbReference type="EMBL" id="MEE2033800.1"/>
    </source>
</evidence>
<dbReference type="InterPro" id="IPR036390">
    <property type="entry name" value="WH_DNA-bd_sf"/>
</dbReference>
<dbReference type="RefSeq" id="WP_330153192.1">
    <property type="nucleotide sequence ID" value="NZ_JAUZMZ010000100.1"/>
</dbReference>
<dbReference type="PANTHER" id="PTHR33164">
    <property type="entry name" value="TRANSCRIPTIONAL REGULATOR, MARR FAMILY"/>
    <property type="match status" value="1"/>
</dbReference>
<reference evidence="2 3" key="1">
    <citation type="submission" date="2023-08" db="EMBL/GenBank/DDBJ databases">
        <authorList>
            <person name="Girao M."/>
            <person name="Carvalho M.F."/>
        </authorList>
    </citation>
    <scope>NUCLEOTIDE SEQUENCE [LARGE SCALE GENOMIC DNA]</scope>
    <source>
        <strain evidence="2 3">CC-R104</strain>
    </source>
</reference>
<name>A0ABU7JUV8_9NOCA</name>
<dbReference type="Gene3D" id="1.10.10.10">
    <property type="entry name" value="Winged helix-like DNA-binding domain superfamily/Winged helix DNA-binding domain"/>
    <property type="match status" value="1"/>
</dbReference>
<protein>
    <submittedName>
        <fullName evidence="2">MarR family transcriptional regulator</fullName>
    </submittedName>
</protein>
<dbReference type="EMBL" id="JAUZMZ010000100">
    <property type="protein sequence ID" value="MEE2033800.1"/>
    <property type="molecule type" value="Genomic_DNA"/>
</dbReference>
<dbReference type="Pfam" id="PF01047">
    <property type="entry name" value="MarR"/>
    <property type="match status" value="1"/>
</dbReference>
<dbReference type="PANTHER" id="PTHR33164:SF99">
    <property type="entry name" value="MARR FAMILY REGULATORY PROTEIN"/>
    <property type="match status" value="1"/>
</dbReference>
<evidence type="ECO:0000313" key="3">
    <source>
        <dbReference type="Proteomes" id="UP001331936"/>
    </source>
</evidence>
<dbReference type="InterPro" id="IPR039422">
    <property type="entry name" value="MarR/SlyA-like"/>
</dbReference>
<dbReference type="InterPro" id="IPR000835">
    <property type="entry name" value="HTH_MarR-typ"/>
</dbReference>
<keyword evidence="3" id="KW-1185">Reference proteome</keyword>
<organism evidence="2 3">
    <name type="scientific">Rhodococcus chondri</name>
    <dbReference type="NCBI Taxonomy" id="3065941"/>
    <lineage>
        <taxon>Bacteria</taxon>
        <taxon>Bacillati</taxon>
        <taxon>Actinomycetota</taxon>
        <taxon>Actinomycetes</taxon>
        <taxon>Mycobacteriales</taxon>
        <taxon>Nocardiaceae</taxon>
        <taxon>Rhodococcus</taxon>
    </lineage>
</organism>